<organism evidence="1 2">
    <name type="scientific">Bacteroides ovatus (strain ATCC 8483 / DSM 1896 / JCM 5824 / BCRC 10623 / CCUG 4943 / NCTC 11153)</name>
    <dbReference type="NCBI Taxonomy" id="411476"/>
    <lineage>
        <taxon>Bacteria</taxon>
        <taxon>Pseudomonadati</taxon>
        <taxon>Bacteroidota</taxon>
        <taxon>Bacteroidia</taxon>
        <taxon>Bacteroidales</taxon>
        <taxon>Bacteroidaceae</taxon>
        <taxon>Bacteroides</taxon>
    </lineage>
</organism>
<protein>
    <submittedName>
        <fullName evidence="1">Uncharacterized protein</fullName>
    </submittedName>
</protein>
<gene>
    <name evidence="1" type="ORF">BACOVA_00472</name>
</gene>
<evidence type="ECO:0000313" key="2">
    <source>
        <dbReference type="Proteomes" id="UP000005475"/>
    </source>
</evidence>
<proteinExistence type="predicted"/>
<evidence type="ECO:0000313" key="1">
    <source>
        <dbReference type="EMBL" id="EDO13847.1"/>
    </source>
</evidence>
<dbReference type="AlphaFoldDB" id="A0AAN3ACJ5"/>
<reference evidence="1 2" key="1">
    <citation type="submission" date="2007-03" db="EMBL/GenBank/DDBJ databases">
        <authorList>
            <person name="Fulton L."/>
            <person name="Clifton S."/>
            <person name="Fulton B."/>
            <person name="Xu J."/>
            <person name="Minx P."/>
            <person name="Pepin K.H."/>
            <person name="Johnson M."/>
            <person name="Thiruvilangam P."/>
            <person name="Bhonagiri V."/>
            <person name="Nash W.E."/>
            <person name="Mardis E.R."/>
            <person name="Wilson R.K."/>
        </authorList>
    </citation>
    <scope>NUCLEOTIDE SEQUENCE [LARGE SCALE GENOMIC DNA]</scope>
    <source>
        <strain evidence="2">ATCC 8483 / DSM 1896 / JCM 5824 / BCRC 10623 / CCUG 4943 / NCTC 11153</strain>
    </source>
</reference>
<dbReference type="EMBL" id="AAXF02000033">
    <property type="protein sequence ID" value="EDO13847.1"/>
    <property type="molecule type" value="Genomic_DNA"/>
</dbReference>
<accession>A0AAN3ACJ5</accession>
<sequence length="44" mass="5274">MRHKIEFERKYRRGQKTMIQTFHQVAANVSRCHILQSTDVFQPG</sequence>
<comment type="caution">
    <text evidence="1">The sequence shown here is derived from an EMBL/GenBank/DDBJ whole genome shotgun (WGS) entry which is preliminary data.</text>
</comment>
<reference evidence="2" key="2">
    <citation type="submission" date="2007-04" db="EMBL/GenBank/DDBJ databases">
        <title>Draft genome sequence of Bacteroides ovatus (ATCC 8483).</title>
        <authorList>
            <person name="Sudarsanam P."/>
            <person name="Ley R."/>
            <person name="Guruge J."/>
            <person name="Turnbaugh P.J."/>
            <person name="Mahowald M."/>
            <person name="Liep D."/>
            <person name="Gordon J."/>
        </authorList>
    </citation>
    <scope>NUCLEOTIDE SEQUENCE [LARGE SCALE GENOMIC DNA]</scope>
    <source>
        <strain evidence="2">ATCC 8483 / DSM 1896 / JCM 5824 / BCRC 10623 / CCUG 4943 / NCTC 11153</strain>
    </source>
</reference>
<name>A0AAN3ACJ5_BACO1</name>
<dbReference type="Proteomes" id="UP000005475">
    <property type="component" value="Unassembled WGS sequence"/>
</dbReference>